<feature type="transmembrane region" description="Helical" evidence="2">
    <location>
        <begin position="224"/>
        <end position="243"/>
    </location>
</feature>
<keyword evidence="2" id="KW-0472">Membrane</keyword>
<dbReference type="Pfam" id="PF01841">
    <property type="entry name" value="Transglut_core"/>
    <property type="match status" value="1"/>
</dbReference>
<reference evidence="4" key="1">
    <citation type="journal article" date="2014" name="Int. J. Syst. Evol. Microbiol.">
        <title>Complete genome sequence of Corynebacterium casei LMG S-19264T (=DSM 44701T), isolated from a smear-ripened cheese.</title>
        <authorList>
            <consortium name="US DOE Joint Genome Institute (JGI-PGF)"/>
            <person name="Walter F."/>
            <person name="Albersmeier A."/>
            <person name="Kalinowski J."/>
            <person name="Ruckert C."/>
        </authorList>
    </citation>
    <scope>NUCLEOTIDE SEQUENCE</scope>
    <source>
        <strain evidence="4">JCM 3346</strain>
    </source>
</reference>
<dbReference type="Pfam" id="PF11992">
    <property type="entry name" value="TgpA_N"/>
    <property type="match status" value="1"/>
</dbReference>
<sequence length="768" mass="81003">MRRDRAPLSRLQSVALSGSAFLLLVSAVMALGPLLAGAGWWWLCAATAAAVLFGGAGLRAIRVPASLVPVGELGVLLLVLTLFFGGASSFLLLIPTADTFGLFGELLGGAQRTIQQQSVPAVVVPPLAFALALGTGLLAVAVDLAVHTLRLPALAAAPAMVPILVPGFLIEDGAEVGTLVLAAAAFLLLLRVDVRVRRRAALAQHDDDEVRITAPQRMPIGSTLLPTVGLAAAGLVAASLLTASTPSVSTSLLLGTGGQGALFARGVSPFLDLGRDLRRPDAVPAFSYVARDGDRPYFRLLTIDRFDGEVWGPGERRIDGDNAVAEFPTPTGLGDEVARSQHPIDVTVQQLRTTWLPLPYPVASVEGLDGSWFWDRGSLAVRSADSDTSGQQYRATMLEIEPTAEQLRAAGDRIPESIQEFTALPEDVPASIRELAGELGARGGTAYDRAVAIQEYLRGADFSYSVEAPVEEGYDGGGLDVIAEFLEQREGYCVHFASTMAVLARELGIPSRISVGYTAGTPTTKRVENVSVVQVDSQDLHAWPELYFQGVGWVPFEPTPGRGTVPDYSRPGASETAPAPERVPGTPAPTPGARPDLDPERQLSGGRTSAATNDPAVWPLVALALVVLLLLPAAVRSWVRRVRVRRIRRGDRGADAAWREAMATASDLGFPAGADDALTPREAAEALLDELGGVDEGARRALHALRDSVERARYGPPGTAAPASEEALVELVAALRAVASPVARWRARLLPASLLDTARAGRRAAARA</sequence>
<organism evidence="4 5">
    <name type="scientific">Agromyces mediolanus</name>
    <name type="common">Corynebacterium mediolanum</name>
    <dbReference type="NCBI Taxonomy" id="41986"/>
    <lineage>
        <taxon>Bacteria</taxon>
        <taxon>Bacillati</taxon>
        <taxon>Actinomycetota</taxon>
        <taxon>Actinomycetes</taxon>
        <taxon>Micrococcales</taxon>
        <taxon>Microbacteriaceae</taxon>
        <taxon>Agromyces</taxon>
    </lineage>
</organism>
<keyword evidence="5" id="KW-1185">Reference proteome</keyword>
<protein>
    <recommendedName>
        <fullName evidence="3">Transglutaminase-like domain-containing protein</fullName>
    </recommendedName>
</protein>
<proteinExistence type="predicted"/>
<feature type="transmembrane region" description="Helical" evidence="2">
    <location>
        <begin position="73"/>
        <end position="94"/>
    </location>
</feature>
<feature type="region of interest" description="Disordered" evidence="1">
    <location>
        <begin position="562"/>
        <end position="611"/>
    </location>
</feature>
<evidence type="ECO:0000313" key="5">
    <source>
        <dbReference type="Proteomes" id="UP000610303"/>
    </source>
</evidence>
<feature type="transmembrane region" description="Helical" evidence="2">
    <location>
        <begin position="40"/>
        <end position="61"/>
    </location>
</feature>
<dbReference type="InterPro" id="IPR038765">
    <property type="entry name" value="Papain-like_cys_pep_sf"/>
</dbReference>
<evidence type="ECO:0000256" key="2">
    <source>
        <dbReference type="SAM" id="Phobius"/>
    </source>
</evidence>
<dbReference type="AlphaFoldDB" id="A0A918CH82"/>
<dbReference type="InterPro" id="IPR002931">
    <property type="entry name" value="Transglutaminase-like"/>
</dbReference>
<feature type="domain" description="Transglutaminase-like" evidence="3">
    <location>
        <begin position="485"/>
        <end position="560"/>
    </location>
</feature>
<evidence type="ECO:0000259" key="3">
    <source>
        <dbReference type="SMART" id="SM00460"/>
    </source>
</evidence>
<feature type="transmembrane region" description="Helical" evidence="2">
    <location>
        <begin position="127"/>
        <end position="146"/>
    </location>
</feature>
<dbReference type="Gene3D" id="3.10.620.30">
    <property type="match status" value="1"/>
</dbReference>
<keyword evidence="2" id="KW-0812">Transmembrane</keyword>
<comment type="caution">
    <text evidence="4">The sequence shown here is derived from an EMBL/GenBank/DDBJ whole genome shotgun (WGS) entry which is preliminary data.</text>
</comment>
<dbReference type="InterPro" id="IPR021878">
    <property type="entry name" value="TgpA_N"/>
</dbReference>
<dbReference type="RefSeq" id="WP_189084774.1">
    <property type="nucleotide sequence ID" value="NZ_BMRJ01000001.1"/>
</dbReference>
<dbReference type="InterPro" id="IPR052901">
    <property type="entry name" value="Bact_TGase-like"/>
</dbReference>
<evidence type="ECO:0000256" key="1">
    <source>
        <dbReference type="SAM" id="MobiDB-lite"/>
    </source>
</evidence>
<dbReference type="SMART" id="SM00460">
    <property type="entry name" value="TGc"/>
    <property type="match status" value="1"/>
</dbReference>
<feature type="transmembrane region" description="Helical" evidence="2">
    <location>
        <begin position="617"/>
        <end position="639"/>
    </location>
</feature>
<dbReference type="SUPFAM" id="SSF54001">
    <property type="entry name" value="Cysteine proteinases"/>
    <property type="match status" value="1"/>
</dbReference>
<dbReference type="PANTHER" id="PTHR42736:SF1">
    <property type="entry name" value="PROTEIN-GLUTAMINE GAMMA-GLUTAMYLTRANSFERASE"/>
    <property type="match status" value="1"/>
</dbReference>
<keyword evidence="2" id="KW-1133">Transmembrane helix</keyword>
<name>A0A918CH82_AGRME</name>
<feature type="transmembrane region" description="Helical" evidence="2">
    <location>
        <begin position="176"/>
        <end position="194"/>
    </location>
</feature>
<reference evidence="4" key="2">
    <citation type="submission" date="2020-09" db="EMBL/GenBank/DDBJ databases">
        <authorList>
            <person name="Sun Q."/>
            <person name="Ohkuma M."/>
        </authorList>
    </citation>
    <scope>NUCLEOTIDE SEQUENCE</scope>
    <source>
        <strain evidence="4">JCM 3346</strain>
    </source>
</reference>
<accession>A0A918CH82</accession>
<evidence type="ECO:0000313" key="4">
    <source>
        <dbReference type="EMBL" id="GGR23622.1"/>
    </source>
</evidence>
<dbReference type="PANTHER" id="PTHR42736">
    <property type="entry name" value="PROTEIN-GLUTAMINE GAMMA-GLUTAMYLTRANSFERASE"/>
    <property type="match status" value="1"/>
</dbReference>
<dbReference type="Proteomes" id="UP000610303">
    <property type="component" value="Unassembled WGS sequence"/>
</dbReference>
<dbReference type="EMBL" id="BMRJ01000001">
    <property type="protein sequence ID" value="GGR23622.1"/>
    <property type="molecule type" value="Genomic_DNA"/>
</dbReference>
<feature type="transmembrane region" description="Helical" evidence="2">
    <location>
        <begin position="153"/>
        <end position="170"/>
    </location>
</feature>
<gene>
    <name evidence="4" type="ORF">GCM10010196_16780</name>
</gene>